<sequence length="186" mass="21554">MTDVIIVHSQIGNAQNHWYQWLKHNLALEGYNVQLFNLDKADNKKLDMWLKTMKQQIKINHPDTYVVTHGYGSIAALKFIEQLDLKRPIEGFFSIAGFKEDAQDIDESVNLDHITIDYDEVKKKVKHFHGLASKDDEHVSYKETEKLLQALGGSIRIVEEGGHFLEEEGFVSFSELQEKMQKYMTQ</sequence>
<dbReference type="SUPFAM" id="SSF53474">
    <property type="entry name" value="alpha/beta-Hydrolases"/>
    <property type="match status" value="1"/>
</dbReference>
<evidence type="ECO:0000313" key="1">
    <source>
        <dbReference type="EMBL" id="MCM5672747.1"/>
    </source>
</evidence>
<dbReference type="InterPro" id="IPR010662">
    <property type="entry name" value="RBBP9/YdeN"/>
</dbReference>
<comment type="caution">
    <text evidence="1">The sequence shown here is derived from an EMBL/GenBank/DDBJ whole genome shotgun (WGS) entry which is preliminary data.</text>
</comment>
<keyword evidence="1" id="KW-0378">Hydrolase</keyword>
<organism evidence="1 2">
    <name type="scientific">Staphylococcus hominis</name>
    <dbReference type="NCBI Taxonomy" id="1290"/>
    <lineage>
        <taxon>Bacteria</taxon>
        <taxon>Bacillati</taxon>
        <taxon>Bacillota</taxon>
        <taxon>Bacilli</taxon>
        <taxon>Bacillales</taxon>
        <taxon>Staphylococcaceae</taxon>
        <taxon>Staphylococcus</taxon>
    </lineage>
</organism>
<dbReference type="Pfam" id="PF06821">
    <property type="entry name" value="Ser_hydrolase"/>
    <property type="match status" value="1"/>
</dbReference>
<dbReference type="Gene3D" id="3.40.50.1820">
    <property type="entry name" value="alpha/beta hydrolase"/>
    <property type="match status" value="1"/>
</dbReference>
<dbReference type="AlphaFoldDB" id="A0A4Q9WML5"/>
<keyword evidence="2" id="KW-1185">Reference proteome</keyword>
<evidence type="ECO:0000313" key="2">
    <source>
        <dbReference type="Proteomes" id="UP000665944"/>
    </source>
</evidence>
<dbReference type="Proteomes" id="UP000665944">
    <property type="component" value="Unassembled WGS sequence"/>
</dbReference>
<dbReference type="GO" id="GO:0016787">
    <property type="term" value="F:hydrolase activity"/>
    <property type="evidence" value="ECO:0007669"/>
    <property type="project" value="UniProtKB-KW"/>
</dbReference>
<dbReference type="RefSeq" id="WP_017176379.1">
    <property type="nucleotide sequence ID" value="NZ_CAXOIK010000026.1"/>
</dbReference>
<accession>A0A4Q9WML5</accession>
<dbReference type="InterPro" id="IPR029058">
    <property type="entry name" value="AB_hydrolase_fold"/>
</dbReference>
<dbReference type="EMBL" id="JAGHKT020000011">
    <property type="protein sequence ID" value="MCM5672747.1"/>
    <property type="molecule type" value="Genomic_DNA"/>
</dbReference>
<reference evidence="1 2" key="1">
    <citation type="submission" date="2022-06" db="EMBL/GenBank/DDBJ databases">
        <title>Staphylococcus hominis ShoR14 genome sequence.</title>
        <authorList>
            <person name="Yeo C.C."/>
            <person name="Chew C.H."/>
            <person name="Che Hamzah A.M."/>
            <person name="Al-Trad E.I."/>
        </authorList>
    </citation>
    <scope>NUCLEOTIDE SEQUENCE [LARGE SCALE GENOMIC DNA]</scope>
    <source>
        <strain evidence="1 2">ShoR14</strain>
    </source>
</reference>
<protein>
    <submittedName>
        <fullName evidence="1">Alpha/beta hydrolase</fullName>
    </submittedName>
</protein>
<gene>
    <name evidence="1" type="ORF">J7T32_008300</name>
</gene>
<proteinExistence type="predicted"/>
<dbReference type="PANTHER" id="PTHR15394:SF3">
    <property type="entry name" value="SERINE HYDROLASE RBBP9"/>
    <property type="match status" value="1"/>
</dbReference>
<name>A0A4Q9WML5_STAHO</name>
<dbReference type="PANTHER" id="PTHR15394">
    <property type="entry name" value="SERINE HYDROLASE RBBP9"/>
    <property type="match status" value="1"/>
</dbReference>